<organism evidence="1 2">
    <name type="scientific">Streptomyces triculaminicus</name>
    <dbReference type="NCBI Taxonomy" id="2816232"/>
    <lineage>
        <taxon>Bacteria</taxon>
        <taxon>Bacillati</taxon>
        <taxon>Actinomycetota</taxon>
        <taxon>Actinomycetes</taxon>
        <taxon>Kitasatosporales</taxon>
        <taxon>Streptomycetaceae</taxon>
        <taxon>Streptomyces</taxon>
    </lineage>
</organism>
<comment type="caution">
    <text evidence="1">The sequence shown here is derived from an EMBL/GenBank/DDBJ whole genome shotgun (WGS) entry which is preliminary data.</text>
</comment>
<keyword evidence="2" id="KW-1185">Reference proteome</keyword>
<name>A0A939JRX8_9ACTN</name>
<gene>
    <name evidence="1" type="ORF">J1792_31280</name>
</gene>
<sequence length="287" mass="30858">MIKVERHGAFNVNSVGLERLPFPLSFSVREADGSWMISAAAAQAGELIDVLTRTASDTVVVVNLATNSFLDEEYQQWRPSLIAAEQGVDCTVHPVGTWASDSIDLGEEFLVMHRDSLSRFLSSNWSPYELSLVDVPTGATPEQLDELALVIGTAAVDEPVLPRLDGSRFWFSGHDDCYLAVESTDPAIPSSVLGRLLALLAGSALTGDGGASSVRVPEPDGALSEQLIAESPHWIGVVGTASETTVTVELSAQSQRWHLGQQLPERADYRAMLDLAHGVWHLAPAES</sequence>
<dbReference type="EMBL" id="JAFMOF010000006">
    <property type="protein sequence ID" value="MBO0657058.1"/>
    <property type="molecule type" value="Genomic_DNA"/>
</dbReference>
<dbReference type="Proteomes" id="UP000664781">
    <property type="component" value="Unassembled WGS sequence"/>
</dbReference>
<evidence type="ECO:0000313" key="1">
    <source>
        <dbReference type="EMBL" id="MBO0657058.1"/>
    </source>
</evidence>
<evidence type="ECO:0000313" key="2">
    <source>
        <dbReference type="Proteomes" id="UP000664781"/>
    </source>
</evidence>
<protein>
    <submittedName>
        <fullName evidence="1">Uncharacterized protein</fullName>
    </submittedName>
</protein>
<accession>A0A939JRX8</accession>
<dbReference type="RefSeq" id="WP_086569676.1">
    <property type="nucleotide sequence ID" value="NZ_JAFMOF010000006.1"/>
</dbReference>
<dbReference type="AlphaFoldDB" id="A0A939JRX8"/>
<proteinExistence type="predicted"/>
<reference evidence="1" key="1">
    <citation type="submission" date="2021-03" db="EMBL/GenBank/DDBJ databases">
        <title>Streptomyces strains.</title>
        <authorList>
            <person name="Lund M.B."/>
            <person name="Toerring T."/>
        </authorList>
    </citation>
    <scope>NUCLEOTIDE SEQUENCE</scope>
    <source>
        <strain evidence="1">JCM 4242</strain>
    </source>
</reference>